<keyword evidence="2" id="KW-1185">Reference proteome</keyword>
<reference evidence="1 2" key="1">
    <citation type="submission" date="2018-07" db="EMBL/GenBank/DDBJ databases">
        <title>Halomonas montanilacus sp. nov., isolated from Lake Pengyan on Tibetan Plateau.</title>
        <authorList>
            <person name="Lu H."/>
            <person name="Xing P."/>
            <person name="Wu Q."/>
        </authorList>
    </citation>
    <scope>NUCLEOTIDE SEQUENCE [LARGE SCALE GENOMIC DNA]</scope>
    <source>
        <strain evidence="1 2">PYC7W</strain>
    </source>
</reference>
<accession>A0A368U1A7</accession>
<evidence type="ECO:0000313" key="1">
    <source>
        <dbReference type="EMBL" id="RCV89842.1"/>
    </source>
</evidence>
<dbReference type="Gene3D" id="3.40.50.300">
    <property type="entry name" value="P-loop containing nucleotide triphosphate hydrolases"/>
    <property type="match status" value="1"/>
</dbReference>
<dbReference type="Pfam" id="PF13671">
    <property type="entry name" value="AAA_33"/>
    <property type="match status" value="1"/>
</dbReference>
<comment type="caution">
    <text evidence="1">The sequence shown here is derived from an EMBL/GenBank/DDBJ whole genome shotgun (WGS) entry which is preliminary data.</text>
</comment>
<dbReference type="RefSeq" id="WP_114478772.1">
    <property type="nucleotide sequence ID" value="NZ_QPII01000005.1"/>
</dbReference>
<proteinExistence type="predicted"/>
<sequence length="196" mass="21987">MISEARSPTCWIVAGPNGAGKTTFALHYLPQVAKCARFINADLIAAGLSPLAPERELLAASRIFLREIEDAIEEGDDFAFETTLSGRGYLSLVKRLLDKGWRVELVYLALPSTEMSRLRVAERVSHGGHNIPLKDIQRRFPRSLHNLLTLYAPCVSRARCFMNAGGTPEPVFEQTGYERHILDDRHYNLLVKEARP</sequence>
<dbReference type="SUPFAM" id="SSF52540">
    <property type="entry name" value="P-loop containing nucleoside triphosphate hydrolases"/>
    <property type="match status" value="1"/>
</dbReference>
<dbReference type="EMBL" id="QPII01000005">
    <property type="protein sequence ID" value="RCV89842.1"/>
    <property type="molecule type" value="Genomic_DNA"/>
</dbReference>
<protein>
    <submittedName>
        <fullName evidence="1">Uncharacterized protein</fullName>
    </submittedName>
</protein>
<evidence type="ECO:0000313" key="2">
    <source>
        <dbReference type="Proteomes" id="UP000252405"/>
    </source>
</evidence>
<dbReference type="PANTHER" id="PTHR39206:SF1">
    <property type="entry name" value="SLL8004 PROTEIN"/>
    <property type="match status" value="1"/>
</dbReference>
<dbReference type="AlphaFoldDB" id="A0A368U1A7"/>
<dbReference type="InterPro" id="IPR027417">
    <property type="entry name" value="P-loop_NTPase"/>
</dbReference>
<organism evidence="1 2">
    <name type="scientific">Billgrantia montanilacus</name>
    <dbReference type="NCBI Taxonomy" id="2282305"/>
    <lineage>
        <taxon>Bacteria</taxon>
        <taxon>Pseudomonadati</taxon>
        <taxon>Pseudomonadota</taxon>
        <taxon>Gammaproteobacteria</taxon>
        <taxon>Oceanospirillales</taxon>
        <taxon>Halomonadaceae</taxon>
        <taxon>Billgrantia</taxon>
    </lineage>
</organism>
<gene>
    <name evidence="1" type="ORF">DU505_09665</name>
</gene>
<dbReference type="OrthoDB" id="9791543at2"/>
<name>A0A368U1A7_9GAMM</name>
<dbReference type="Proteomes" id="UP000252405">
    <property type="component" value="Unassembled WGS sequence"/>
</dbReference>
<dbReference type="PANTHER" id="PTHR39206">
    <property type="entry name" value="SLL8004 PROTEIN"/>
    <property type="match status" value="1"/>
</dbReference>